<organism evidence="1 2">
    <name type="scientific">Entomophthora muscae</name>
    <dbReference type="NCBI Taxonomy" id="34485"/>
    <lineage>
        <taxon>Eukaryota</taxon>
        <taxon>Fungi</taxon>
        <taxon>Fungi incertae sedis</taxon>
        <taxon>Zoopagomycota</taxon>
        <taxon>Entomophthoromycotina</taxon>
        <taxon>Entomophthoromycetes</taxon>
        <taxon>Entomophthorales</taxon>
        <taxon>Entomophthoraceae</taxon>
        <taxon>Entomophthora</taxon>
    </lineage>
</organism>
<dbReference type="Proteomes" id="UP001165960">
    <property type="component" value="Unassembled WGS sequence"/>
</dbReference>
<comment type="caution">
    <text evidence="1">The sequence shown here is derived from an EMBL/GenBank/DDBJ whole genome shotgun (WGS) entry which is preliminary data.</text>
</comment>
<sequence length="203" mass="23451">MLFAYYCSAIFAWASSSGLSRGTQQNCDVAYFSLGHNSPGKCYTLPPAIKWISSSFSQSHYLNKPDPQIQCVNETLCYRHLSTSFYAPRDRHMRVHRGCNYGQCRTRFMGRNVFTPSIPLAQINQLTFPTLSSKPTNPCKINRILLNADNQLRRGIWYIPIYLQTTYQLLPTRINHTFYFPITLKDGSCDALHAKKHPRKRYQ</sequence>
<dbReference type="EMBL" id="QTSX02003008">
    <property type="protein sequence ID" value="KAJ9072443.1"/>
    <property type="molecule type" value="Genomic_DNA"/>
</dbReference>
<keyword evidence="2" id="KW-1185">Reference proteome</keyword>
<evidence type="ECO:0000313" key="2">
    <source>
        <dbReference type="Proteomes" id="UP001165960"/>
    </source>
</evidence>
<evidence type="ECO:0000313" key="1">
    <source>
        <dbReference type="EMBL" id="KAJ9072443.1"/>
    </source>
</evidence>
<proteinExistence type="predicted"/>
<name>A0ACC2TCN9_9FUNG</name>
<protein>
    <submittedName>
        <fullName evidence="1">Uncharacterized protein</fullName>
    </submittedName>
</protein>
<gene>
    <name evidence="1" type="ORF">DSO57_1027501</name>
</gene>
<reference evidence="1" key="1">
    <citation type="submission" date="2022-04" db="EMBL/GenBank/DDBJ databases">
        <title>Genome of the entomopathogenic fungus Entomophthora muscae.</title>
        <authorList>
            <person name="Elya C."/>
            <person name="Lovett B.R."/>
            <person name="Lee E."/>
            <person name="Macias A.M."/>
            <person name="Hajek A.E."/>
            <person name="De Bivort B.L."/>
            <person name="Kasson M.T."/>
            <person name="De Fine Licht H.H."/>
            <person name="Stajich J.E."/>
        </authorList>
    </citation>
    <scope>NUCLEOTIDE SEQUENCE</scope>
    <source>
        <strain evidence="1">Berkeley</strain>
    </source>
</reference>
<accession>A0ACC2TCN9</accession>